<dbReference type="AlphaFoldDB" id="A0A0F6SH23"/>
<dbReference type="InterPro" id="IPR036922">
    <property type="entry name" value="Rieske_2Fe-2S_sf"/>
</dbReference>
<evidence type="ECO:0000259" key="7">
    <source>
        <dbReference type="PROSITE" id="PS51296"/>
    </source>
</evidence>
<dbReference type="STRING" id="927083.DB32_006843"/>
<keyword evidence="4" id="KW-0560">Oxidoreductase</keyword>
<dbReference type="PROSITE" id="PS51296">
    <property type="entry name" value="RIESKE"/>
    <property type="match status" value="1"/>
</dbReference>
<dbReference type="InterPro" id="IPR017941">
    <property type="entry name" value="Rieske_2Fe-2S"/>
</dbReference>
<dbReference type="Proteomes" id="UP000034883">
    <property type="component" value="Chromosome"/>
</dbReference>
<dbReference type="Pfam" id="PF00355">
    <property type="entry name" value="Rieske"/>
    <property type="match status" value="1"/>
</dbReference>
<evidence type="ECO:0000256" key="6">
    <source>
        <dbReference type="ARBA" id="ARBA00023014"/>
    </source>
</evidence>
<gene>
    <name evidence="8" type="ORF">DB32_006843</name>
</gene>
<keyword evidence="6" id="KW-0411">Iron-sulfur</keyword>
<accession>A0A0F6SH23</accession>
<keyword evidence="3" id="KW-0479">Metal-binding</keyword>
<dbReference type="PANTHER" id="PTHR21266">
    <property type="entry name" value="IRON-SULFUR DOMAIN CONTAINING PROTEIN"/>
    <property type="match status" value="1"/>
</dbReference>
<dbReference type="SUPFAM" id="SSF50022">
    <property type="entry name" value="ISP domain"/>
    <property type="match status" value="1"/>
</dbReference>
<keyword evidence="2" id="KW-0001">2Fe-2S</keyword>
<dbReference type="GO" id="GO:0008203">
    <property type="term" value="P:cholesterol metabolic process"/>
    <property type="evidence" value="ECO:0007669"/>
    <property type="project" value="InterPro"/>
</dbReference>
<sequence length="352" mass="39040">MPVLDPTRDPAANLYDHFPSGWFDLARSHELDDGRVLTRRLAGRDVVLYRTESGVACAVSPHCPHMGAHLGCGGKVSGESIVCPFHAFEFDREGRCTKTGYGTPPPPRARLTTYAVHEIHGCVFVWHGAAGEAPTFRIPHLDDAQDGYLPMLDRVFELRGHPQETSENSVDIGHFGPVHGYSNVEIVEPLRVDGASLTTTYSMDRPMIPGHPKLGSVHAVFKIHVHGLGYSMVEVKVPSLGFESRHYVLATATERERVRLRVGFSVRRGTLRLPFATRIARELVEAVFMQVGIRMFAHDVGQDFEIWKNKRYVHPPQLAVGDGPVGTYRRWARQFYPVGGAPSSSTEDIAAE</sequence>
<evidence type="ECO:0000256" key="1">
    <source>
        <dbReference type="ARBA" id="ARBA00001962"/>
    </source>
</evidence>
<dbReference type="Gene3D" id="2.102.10.10">
    <property type="entry name" value="Rieske [2Fe-2S] iron-sulphur domain"/>
    <property type="match status" value="1"/>
</dbReference>
<comment type="cofactor">
    <cofactor evidence="1">
        <name>Fe cation</name>
        <dbReference type="ChEBI" id="CHEBI:24875"/>
    </cofactor>
</comment>
<evidence type="ECO:0000313" key="9">
    <source>
        <dbReference type="Proteomes" id="UP000034883"/>
    </source>
</evidence>
<feature type="domain" description="Rieske" evidence="7">
    <location>
        <begin position="22"/>
        <end position="125"/>
    </location>
</feature>
<dbReference type="GO" id="GO:0005737">
    <property type="term" value="C:cytoplasm"/>
    <property type="evidence" value="ECO:0007669"/>
    <property type="project" value="TreeGrafter"/>
</dbReference>
<name>A0A0F6SH23_9BACT</name>
<evidence type="ECO:0000256" key="3">
    <source>
        <dbReference type="ARBA" id="ARBA00022723"/>
    </source>
</evidence>
<proteinExistence type="predicted"/>
<keyword evidence="9" id="KW-1185">Reference proteome</keyword>
<evidence type="ECO:0000256" key="5">
    <source>
        <dbReference type="ARBA" id="ARBA00023004"/>
    </source>
</evidence>
<reference evidence="8 9" key="1">
    <citation type="submission" date="2015-03" db="EMBL/GenBank/DDBJ databases">
        <title>Genome assembly of Sandaracinus amylolyticus DSM 53668.</title>
        <authorList>
            <person name="Sharma G."/>
            <person name="Subramanian S."/>
        </authorList>
    </citation>
    <scope>NUCLEOTIDE SEQUENCE [LARGE SCALE GENOMIC DNA]</scope>
    <source>
        <strain evidence="8 9">DSM 53668</strain>
    </source>
</reference>
<evidence type="ECO:0000256" key="2">
    <source>
        <dbReference type="ARBA" id="ARBA00022714"/>
    </source>
</evidence>
<dbReference type="EMBL" id="CP011125">
    <property type="protein sequence ID" value="AKF09694.1"/>
    <property type="molecule type" value="Genomic_DNA"/>
</dbReference>
<dbReference type="KEGG" id="samy:DB32_006843"/>
<dbReference type="PANTHER" id="PTHR21266:SF60">
    <property type="entry name" value="3-KETOSTEROID-9-ALPHA-MONOOXYGENASE, OXYGENASE COMPONENT"/>
    <property type="match status" value="1"/>
</dbReference>
<evidence type="ECO:0000256" key="4">
    <source>
        <dbReference type="ARBA" id="ARBA00023002"/>
    </source>
</evidence>
<protein>
    <submittedName>
        <fullName evidence="8">Phenylpropionate dioxygenase</fullName>
    </submittedName>
</protein>
<dbReference type="GO" id="GO:0046872">
    <property type="term" value="F:metal ion binding"/>
    <property type="evidence" value="ECO:0007669"/>
    <property type="project" value="UniProtKB-KW"/>
</dbReference>
<dbReference type="InterPro" id="IPR050584">
    <property type="entry name" value="Cholesterol_7-desaturase"/>
</dbReference>
<dbReference type="GO" id="GO:0051537">
    <property type="term" value="F:2 iron, 2 sulfur cluster binding"/>
    <property type="evidence" value="ECO:0007669"/>
    <property type="project" value="UniProtKB-KW"/>
</dbReference>
<keyword evidence="5" id="KW-0408">Iron</keyword>
<dbReference type="SUPFAM" id="SSF55961">
    <property type="entry name" value="Bet v1-like"/>
    <property type="match status" value="1"/>
</dbReference>
<evidence type="ECO:0000313" key="8">
    <source>
        <dbReference type="EMBL" id="AKF09694.1"/>
    </source>
</evidence>
<dbReference type="Pfam" id="PF19298">
    <property type="entry name" value="KshA_C"/>
    <property type="match status" value="1"/>
</dbReference>
<dbReference type="InterPro" id="IPR045605">
    <property type="entry name" value="KshA-like_C"/>
</dbReference>
<organism evidence="8 9">
    <name type="scientific">Sandaracinus amylolyticus</name>
    <dbReference type="NCBI Taxonomy" id="927083"/>
    <lineage>
        <taxon>Bacteria</taxon>
        <taxon>Pseudomonadati</taxon>
        <taxon>Myxococcota</taxon>
        <taxon>Polyangia</taxon>
        <taxon>Polyangiales</taxon>
        <taxon>Sandaracinaceae</taxon>
        <taxon>Sandaracinus</taxon>
    </lineage>
</organism>
<dbReference type="Gene3D" id="3.90.380.10">
    <property type="entry name" value="Naphthalene 1,2-dioxygenase Alpha Subunit, Chain A, domain 1"/>
    <property type="match status" value="1"/>
</dbReference>
<dbReference type="CDD" id="cd03469">
    <property type="entry name" value="Rieske_RO_Alpha_N"/>
    <property type="match status" value="1"/>
</dbReference>
<dbReference type="GO" id="GO:0051213">
    <property type="term" value="F:dioxygenase activity"/>
    <property type="evidence" value="ECO:0007669"/>
    <property type="project" value="UniProtKB-KW"/>
</dbReference>
<keyword evidence="8" id="KW-0223">Dioxygenase</keyword>